<dbReference type="Gene3D" id="3.30.2310.20">
    <property type="entry name" value="RelE-like"/>
    <property type="match status" value="1"/>
</dbReference>
<accession>A0A445MYI3</accession>
<evidence type="ECO:0008006" key="4">
    <source>
        <dbReference type="Google" id="ProtNLM"/>
    </source>
</evidence>
<evidence type="ECO:0000313" key="3">
    <source>
        <dbReference type="EMBL" id="SPD74525.1"/>
    </source>
</evidence>
<dbReference type="Pfam" id="PF05016">
    <property type="entry name" value="ParE_toxin"/>
    <property type="match status" value="1"/>
</dbReference>
<dbReference type="PANTHER" id="PTHR33755">
    <property type="entry name" value="TOXIN PARE1-RELATED"/>
    <property type="match status" value="1"/>
</dbReference>
<dbReference type="EMBL" id="OJIN01000154">
    <property type="protein sequence ID" value="SPD74525.1"/>
    <property type="molecule type" value="Genomic_DNA"/>
</dbReference>
<dbReference type="InterPro" id="IPR051803">
    <property type="entry name" value="TA_system_RelE-like_toxin"/>
</dbReference>
<keyword evidence="2" id="KW-1277">Toxin-antitoxin system</keyword>
<gene>
    <name evidence="3" type="ORF">PITCH_A2370002</name>
</gene>
<reference evidence="3" key="1">
    <citation type="submission" date="2018-01" db="EMBL/GenBank/DDBJ databases">
        <authorList>
            <person name="Regsiter A."/>
            <person name="William W."/>
        </authorList>
    </citation>
    <scope>NUCLEOTIDE SEQUENCE</scope>
    <source>
        <strain evidence="3">TRIP AH-1</strain>
    </source>
</reference>
<protein>
    <recommendedName>
        <fullName evidence="4">Plasmid stabilization system</fullName>
    </recommendedName>
</protein>
<sequence length="100" mass="11858">MSLRHVYIHPEAIAEAQAANRWYRERSSSAADAYLAELDFAVEAIAKNPKMGSRYVHGTRRYIFHRFPFYLVYRETREKIEIIAVAHGRRRPGYWKNRMA</sequence>
<dbReference type="InterPro" id="IPR007712">
    <property type="entry name" value="RelE/ParE_toxin"/>
</dbReference>
<proteinExistence type="inferred from homology"/>
<name>A0A445MYI3_9BACT</name>
<dbReference type="InterPro" id="IPR035093">
    <property type="entry name" value="RelE/ParE_toxin_dom_sf"/>
</dbReference>
<comment type="similarity">
    <text evidence="1">Belongs to the RelE toxin family.</text>
</comment>
<evidence type="ECO:0000256" key="2">
    <source>
        <dbReference type="ARBA" id="ARBA00022649"/>
    </source>
</evidence>
<dbReference type="AlphaFoldDB" id="A0A445MYI3"/>
<organism evidence="3">
    <name type="scientific">uncultured Desulfobacterium sp</name>
    <dbReference type="NCBI Taxonomy" id="201089"/>
    <lineage>
        <taxon>Bacteria</taxon>
        <taxon>Pseudomonadati</taxon>
        <taxon>Thermodesulfobacteriota</taxon>
        <taxon>Desulfobacteria</taxon>
        <taxon>Desulfobacterales</taxon>
        <taxon>Desulfobacteriaceae</taxon>
        <taxon>Desulfobacterium</taxon>
        <taxon>environmental samples</taxon>
    </lineage>
</organism>
<evidence type="ECO:0000256" key="1">
    <source>
        <dbReference type="ARBA" id="ARBA00006226"/>
    </source>
</evidence>
<dbReference type="PANTHER" id="PTHR33755:SF8">
    <property type="entry name" value="TOXIN PARE2"/>
    <property type="match status" value="1"/>
</dbReference>